<dbReference type="AlphaFoldDB" id="A0A3L6PVK2"/>
<sequence length="145" mass="15555">MRMLNGAYLHRPVLVSGWAPGTPTLCIPVYSDFCSGMYCIFFGRPTLSRAFAQTGWEVVFRDISLSTSVHPRGRLSSRRRGSHRHRATADAGEGAASEPVLCTDSFDLAGVHRTRAAVFVSGGAPLVFCAAVFVFVSGGAPLVFC</sequence>
<feature type="region of interest" description="Disordered" evidence="1">
    <location>
        <begin position="71"/>
        <end position="92"/>
    </location>
</feature>
<feature type="transmembrane region" description="Helical" evidence="2">
    <location>
        <begin position="116"/>
        <end position="144"/>
    </location>
</feature>
<evidence type="ECO:0000313" key="4">
    <source>
        <dbReference type="Proteomes" id="UP000275267"/>
    </source>
</evidence>
<keyword evidence="2" id="KW-0472">Membrane</keyword>
<keyword evidence="2" id="KW-1133">Transmembrane helix</keyword>
<gene>
    <name evidence="3" type="ORF">C2845_PM16G11800</name>
</gene>
<comment type="caution">
    <text evidence="3">The sequence shown here is derived from an EMBL/GenBank/DDBJ whole genome shotgun (WGS) entry which is preliminary data.</text>
</comment>
<keyword evidence="2" id="KW-0812">Transmembrane</keyword>
<accession>A0A3L6PVK2</accession>
<evidence type="ECO:0000313" key="3">
    <source>
        <dbReference type="EMBL" id="RLM64569.1"/>
    </source>
</evidence>
<keyword evidence="4" id="KW-1185">Reference proteome</keyword>
<reference evidence="4" key="1">
    <citation type="journal article" date="2019" name="Nat. Commun.">
        <title>The genome of broomcorn millet.</title>
        <authorList>
            <person name="Zou C."/>
            <person name="Miki D."/>
            <person name="Li D."/>
            <person name="Tang Q."/>
            <person name="Xiao L."/>
            <person name="Rajput S."/>
            <person name="Deng P."/>
            <person name="Jia W."/>
            <person name="Huang R."/>
            <person name="Zhang M."/>
            <person name="Sun Y."/>
            <person name="Hu J."/>
            <person name="Fu X."/>
            <person name="Schnable P.S."/>
            <person name="Li F."/>
            <person name="Zhang H."/>
            <person name="Feng B."/>
            <person name="Zhu X."/>
            <person name="Liu R."/>
            <person name="Schnable J.C."/>
            <person name="Zhu J.-K."/>
            <person name="Zhang H."/>
        </authorList>
    </citation>
    <scope>NUCLEOTIDE SEQUENCE [LARGE SCALE GENOMIC DNA]</scope>
</reference>
<evidence type="ECO:0000256" key="2">
    <source>
        <dbReference type="SAM" id="Phobius"/>
    </source>
</evidence>
<evidence type="ECO:0000256" key="1">
    <source>
        <dbReference type="SAM" id="MobiDB-lite"/>
    </source>
</evidence>
<organism evidence="3 4">
    <name type="scientific">Panicum miliaceum</name>
    <name type="common">Proso millet</name>
    <name type="synonym">Broomcorn millet</name>
    <dbReference type="NCBI Taxonomy" id="4540"/>
    <lineage>
        <taxon>Eukaryota</taxon>
        <taxon>Viridiplantae</taxon>
        <taxon>Streptophyta</taxon>
        <taxon>Embryophyta</taxon>
        <taxon>Tracheophyta</taxon>
        <taxon>Spermatophyta</taxon>
        <taxon>Magnoliopsida</taxon>
        <taxon>Liliopsida</taxon>
        <taxon>Poales</taxon>
        <taxon>Poaceae</taxon>
        <taxon>PACMAD clade</taxon>
        <taxon>Panicoideae</taxon>
        <taxon>Panicodae</taxon>
        <taxon>Paniceae</taxon>
        <taxon>Panicinae</taxon>
        <taxon>Panicum</taxon>
        <taxon>Panicum sect. Panicum</taxon>
    </lineage>
</organism>
<dbReference type="EMBL" id="PQIB02000015">
    <property type="protein sequence ID" value="RLM64569.1"/>
    <property type="molecule type" value="Genomic_DNA"/>
</dbReference>
<feature type="compositionally biased region" description="Basic residues" evidence="1">
    <location>
        <begin position="71"/>
        <end position="86"/>
    </location>
</feature>
<protein>
    <submittedName>
        <fullName evidence="3">Uncharacterized protein</fullName>
    </submittedName>
</protein>
<dbReference type="Proteomes" id="UP000275267">
    <property type="component" value="Unassembled WGS sequence"/>
</dbReference>
<name>A0A3L6PVK2_PANMI</name>
<proteinExistence type="predicted"/>